<sequence length="656" mass="75235">MSTLESSESLSMDEDITQVPCARRSKVWEHYQQDLVDVDGDLKALCKYCGVKLQVKFGTSSLRSHIAESCRSIDDACRNRFLSTMKTTKTSETLFVFDPKLCRELMVKFCIHAEIPFLKFEDPYLQPWIDSMQPAFQVKGRHTIRDDVKQMYEGMKKDLELELQNLNSRICLTSDMWTSSQSLGYMSITAHYINEEFIYKNKIISFKEVKYPHTGYAIEEAIVGCLTEWGIRGKLFTLTLDNASNNTNACDELIKYHKHELLLDGQHLHVRCCAHILNILVQDGMKIIHAAIHLIRELLKHIDSSSARLQNFNTIASRMGLPEKKGIYLDIPNRWNSTWKMLVEALKYKTVLTSYADQKFEVAPSETEWNKAEAICEFLKAFEELTLTVSAHRKPTAHKFLPVVLCIRHALKDPGWQTSNVLKELAAVMLPKLDKYWDPEEKENENADPNRRRKSKDIKLNIALVIATFLDPRRKEDYLDFFYSKVSSNDEMICKQVDIALDWVKKYVKEYELLAATSTTSSTPPSQGNTTIGSPIAGKRKLEEEFAQHKSRRRSHVRKSELDTYLEKSCEEDTPDFDVCAWWKRRAEKFPILSSMARDFLAIPLSTVASESAFSCGGRILGDSRSSLTPDMLQALVCAKDWLYIPKNDEGQGHEG</sequence>
<reference evidence="1" key="1">
    <citation type="submission" date="2021-05" db="EMBL/GenBank/DDBJ databases">
        <authorList>
            <person name="Scholz U."/>
            <person name="Mascher M."/>
            <person name="Fiebig A."/>
        </authorList>
    </citation>
    <scope>NUCLEOTIDE SEQUENCE [LARGE SCALE GENOMIC DNA]</scope>
</reference>
<evidence type="ECO:0000313" key="1">
    <source>
        <dbReference type="EnsemblPlants" id="AVESA.00010b.r2.3DG0566450.1.CDS"/>
    </source>
</evidence>
<protein>
    <submittedName>
        <fullName evidence="1">Uncharacterized protein</fullName>
    </submittedName>
</protein>
<dbReference type="EnsemblPlants" id="AVESA.00010b.r2.3DG0566450.1">
    <property type="protein sequence ID" value="AVESA.00010b.r2.3DG0566450.1.CDS"/>
    <property type="gene ID" value="AVESA.00010b.r2.3DG0566450"/>
</dbReference>
<keyword evidence="2" id="KW-1185">Reference proteome</keyword>
<dbReference type="Proteomes" id="UP001732700">
    <property type="component" value="Chromosome 3D"/>
</dbReference>
<organism evidence="1 2">
    <name type="scientific">Avena sativa</name>
    <name type="common">Oat</name>
    <dbReference type="NCBI Taxonomy" id="4498"/>
    <lineage>
        <taxon>Eukaryota</taxon>
        <taxon>Viridiplantae</taxon>
        <taxon>Streptophyta</taxon>
        <taxon>Embryophyta</taxon>
        <taxon>Tracheophyta</taxon>
        <taxon>Spermatophyta</taxon>
        <taxon>Magnoliopsida</taxon>
        <taxon>Liliopsida</taxon>
        <taxon>Poales</taxon>
        <taxon>Poaceae</taxon>
        <taxon>BOP clade</taxon>
        <taxon>Pooideae</taxon>
        <taxon>Poodae</taxon>
        <taxon>Poeae</taxon>
        <taxon>Poeae Chloroplast Group 1 (Aveneae type)</taxon>
        <taxon>Aveninae</taxon>
        <taxon>Avena</taxon>
    </lineage>
</organism>
<evidence type="ECO:0000313" key="2">
    <source>
        <dbReference type="Proteomes" id="UP001732700"/>
    </source>
</evidence>
<name>A0ACD5W455_AVESA</name>
<proteinExistence type="predicted"/>
<accession>A0ACD5W455</accession>
<reference evidence="1" key="2">
    <citation type="submission" date="2025-09" db="UniProtKB">
        <authorList>
            <consortium name="EnsemblPlants"/>
        </authorList>
    </citation>
    <scope>IDENTIFICATION</scope>
</reference>